<reference evidence="1" key="1">
    <citation type="submission" date="2016-07" db="EMBL/GenBank/DDBJ databases">
        <authorList>
            <person name="Lin C.-S."/>
            <person name="Chen J.J."/>
            <person name="Chiu C.-C."/>
            <person name="Hsiao H.C."/>
            <person name="Jin X.-H."/>
            <person name="Huang Y.-T."/>
            <person name="Kui L."/>
            <person name="Yang C.-J."/>
            <person name="dePamphilis C.W."/>
            <person name="Leebens-Mack J."/>
            <person name="Wong G.K.-S."/>
            <person name="Hu J.-M."/>
            <person name="Chang W.-J."/>
            <person name="Yang L.-H."/>
            <person name="Wang W."/>
            <person name="Shih M.-C."/>
        </authorList>
    </citation>
    <scope>NUCLEOTIDE SEQUENCE</scope>
</reference>
<dbReference type="PANTHER" id="PTHR36799:SF2">
    <property type="entry name" value="PROTEIN CHLORORESPIRATORY REDUCTION 42, CHLOROPLASTIC"/>
    <property type="match status" value="1"/>
</dbReference>
<dbReference type="AlphaFoldDB" id="A0A1S6YG53"/>
<name>A0A1S6YG53_DENOF</name>
<dbReference type="GO" id="GO:0010258">
    <property type="term" value="P:NADH dehydrogenase complex (plastoquinone) assembly"/>
    <property type="evidence" value="ECO:0007669"/>
    <property type="project" value="InterPro"/>
</dbReference>
<evidence type="ECO:0000313" key="1">
    <source>
        <dbReference type="EMBL" id="AQX44247.1"/>
    </source>
</evidence>
<proteinExistence type="evidence at transcript level"/>
<dbReference type="PANTHER" id="PTHR36799">
    <property type="match status" value="1"/>
</dbReference>
<dbReference type="Pfam" id="PF11347">
    <property type="entry name" value="CRR42-like"/>
    <property type="match status" value="1"/>
</dbReference>
<reference evidence="1" key="2">
    <citation type="journal article" date="2018" name="Eur. J. Plant Pathol.">
        <title>Laimaphelenchus suberensis sp. nov. associated with Quercus suber in Portugal.</title>
        <authorList>
            <person name="Maleita C.M.N."/>
            <person name="Costa S.R."/>
            <person name="Abrantes I."/>
        </authorList>
    </citation>
    <scope>NUCLEOTIDE SEQUENCE</scope>
</reference>
<accession>A0A1S6YG53</accession>
<sequence length="109" mass="11308">MPLMLGASSGLIASGVPRSTTFRCQFSPPLSAANSASGETNDGIQIGSPVVIVQAPPTLKTAVPMSSLKVNNGQVKADVWAIRLAIGTYLIDGKHFRPLDLDNDSSEAA</sequence>
<dbReference type="InterPro" id="IPR021495">
    <property type="entry name" value="CRR42-like"/>
</dbReference>
<dbReference type="EMBL" id="KX580746">
    <property type="protein sequence ID" value="AQX44247.1"/>
    <property type="molecule type" value="mRNA"/>
</dbReference>
<organism evidence="1">
    <name type="scientific">Dendrobium officinale</name>
    <name type="common">Orchid</name>
    <dbReference type="NCBI Taxonomy" id="142615"/>
    <lineage>
        <taxon>Eukaryota</taxon>
        <taxon>Viridiplantae</taxon>
        <taxon>Streptophyta</taxon>
        <taxon>Embryophyta</taxon>
        <taxon>Tracheophyta</taxon>
        <taxon>Spermatophyta</taxon>
        <taxon>Magnoliopsida</taxon>
        <taxon>Liliopsida</taxon>
        <taxon>Asparagales</taxon>
        <taxon>Orchidaceae</taxon>
        <taxon>Epidendroideae</taxon>
        <taxon>Malaxideae</taxon>
        <taxon>Dendrobiinae</taxon>
        <taxon>Dendrobium</taxon>
    </lineage>
</organism>
<protein>
    <submittedName>
        <fullName evidence="1">Uncharacterized protein</fullName>
    </submittedName>
</protein>